<accession>A0ABT9WE50</accession>
<name>A0ABT9WE50_9BACL</name>
<dbReference type="Proteomes" id="UP001233836">
    <property type="component" value="Unassembled WGS sequence"/>
</dbReference>
<reference evidence="1 2" key="1">
    <citation type="submission" date="2023-07" db="EMBL/GenBank/DDBJ databases">
        <title>Sorghum-associated microbial communities from plants grown in Nebraska, USA.</title>
        <authorList>
            <person name="Schachtman D."/>
        </authorList>
    </citation>
    <scope>NUCLEOTIDE SEQUENCE [LARGE SCALE GENOMIC DNA]</scope>
    <source>
        <strain evidence="1 2">DS1314</strain>
    </source>
</reference>
<dbReference type="RefSeq" id="WP_307216954.1">
    <property type="nucleotide sequence ID" value="NZ_JAUSTI010000007.1"/>
</dbReference>
<organism evidence="1 2">
    <name type="scientific">Paenibacillus tundrae</name>
    <dbReference type="NCBI Taxonomy" id="528187"/>
    <lineage>
        <taxon>Bacteria</taxon>
        <taxon>Bacillati</taxon>
        <taxon>Bacillota</taxon>
        <taxon>Bacilli</taxon>
        <taxon>Bacillales</taxon>
        <taxon>Paenibacillaceae</taxon>
        <taxon>Paenibacillus</taxon>
    </lineage>
</organism>
<gene>
    <name evidence="1" type="ORF">J2T19_003005</name>
</gene>
<dbReference type="Pfam" id="PF14425">
    <property type="entry name" value="Imm3"/>
    <property type="match status" value="1"/>
</dbReference>
<sequence length="66" mass="7625">MKRNYEALFGAFYERYFDFKSEGISNAEALVCTSEAYFGVQKRGEMDKAVVVIAEGRIYFNTCKNF</sequence>
<evidence type="ECO:0000313" key="1">
    <source>
        <dbReference type="EMBL" id="MDQ0171543.1"/>
    </source>
</evidence>
<evidence type="ECO:0000313" key="2">
    <source>
        <dbReference type="Proteomes" id="UP001233836"/>
    </source>
</evidence>
<comment type="caution">
    <text evidence="1">The sequence shown here is derived from an EMBL/GenBank/DDBJ whole genome shotgun (WGS) entry which is preliminary data.</text>
</comment>
<keyword evidence="2" id="KW-1185">Reference proteome</keyword>
<proteinExistence type="predicted"/>
<dbReference type="InterPro" id="IPR025678">
    <property type="entry name" value="Imm3"/>
</dbReference>
<dbReference type="EMBL" id="JAUSTI010000007">
    <property type="protein sequence ID" value="MDQ0171543.1"/>
    <property type="molecule type" value="Genomic_DNA"/>
</dbReference>
<protein>
    <submittedName>
        <fullName evidence="1">Uncharacterized protein</fullName>
    </submittedName>
</protein>